<feature type="transmembrane region" description="Helical" evidence="5">
    <location>
        <begin position="91"/>
        <end position="113"/>
    </location>
</feature>
<evidence type="ECO:0000256" key="2">
    <source>
        <dbReference type="ARBA" id="ARBA00022692"/>
    </source>
</evidence>
<accession>A0A939KEN0</accession>
<evidence type="ECO:0000256" key="4">
    <source>
        <dbReference type="ARBA" id="ARBA00023136"/>
    </source>
</evidence>
<dbReference type="Proteomes" id="UP000664218">
    <property type="component" value="Unassembled WGS sequence"/>
</dbReference>
<comment type="caution">
    <text evidence="6">The sequence shown here is derived from an EMBL/GenBank/DDBJ whole genome shotgun (WGS) entry which is preliminary data.</text>
</comment>
<keyword evidence="7" id="KW-1185">Reference proteome</keyword>
<dbReference type="InterPro" id="IPR007300">
    <property type="entry name" value="CidB/LrgB"/>
</dbReference>
<dbReference type="PANTHER" id="PTHR30249">
    <property type="entry name" value="PUTATIVE SEROTONIN TRANSPORTER"/>
    <property type="match status" value="1"/>
</dbReference>
<protein>
    <submittedName>
        <fullName evidence="6">LrgB family protein</fullName>
    </submittedName>
</protein>
<keyword evidence="4 5" id="KW-0472">Membrane</keyword>
<dbReference type="GO" id="GO:0016020">
    <property type="term" value="C:membrane"/>
    <property type="evidence" value="ECO:0007669"/>
    <property type="project" value="UniProtKB-SubCell"/>
</dbReference>
<dbReference type="RefSeq" id="WP_207598110.1">
    <property type="nucleotide sequence ID" value="NZ_JAFNJU010000001.1"/>
</dbReference>
<feature type="transmembrane region" description="Helical" evidence="5">
    <location>
        <begin position="6"/>
        <end position="25"/>
    </location>
</feature>
<keyword evidence="2 5" id="KW-0812">Transmembrane</keyword>
<feature type="transmembrane region" description="Helical" evidence="5">
    <location>
        <begin position="209"/>
        <end position="229"/>
    </location>
</feature>
<keyword evidence="3 5" id="KW-1133">Transmembrane helix</keyword>
<evidence type="ECO:0000256" key="1">
    <source>
        <dbReference type="ARBA" id="ARBA00004141"/>
    </source>
</evidence>
<dbReference type="AlphaFoldDB" id="A0A939KEN0"/>
<evidence type="ECO:0000313" key="7">
    <source>
        <dbReference type="Proteomes" id="UP000664218"/>
    </source>
</evidence>
<organism evidence="6 7">
    <name type="scientific">Proteiniclasticum aestuarii</name>
    <dbReference type="NCBI Taxonomy" id="2817862"/>
    <lineage>
        <taxon>Bacteria</taxon>
        <taxon>Bacillati</taxon>
        <taxon>Bacillota</taxon>
        <taxon>Clostridia</taxon>
        <taxon>Eubacteriales</taxon>
        <taxon>Clostridiaceae</taxon>
        <taxon>Proteiniclasticum</taxon>
    </lineage>
</organism>
<sequence>MTQLIDNPIFGVLITLMAYEAGLYLQRRTGYALLNPLLISTVLIILFLVIWGIDYESYNAGGKIVSFFITPATVALAVPLYRNFKLLRANLWPIFLGITAGVLVNFISLYLLVEYTDLGKEMFYTLVPKSVTTPIGIELSQQIGGIPQITIAAIIISGLTGVILGPVIFRIFRISDKVARGIAYGTTSHALGTTKALEEGEIEGSMSGLSIGIAGLLTAVIVPLLLKLIL</sequence>
<evidence type="ECO:0000256" key="3">
    <source>
        <dbReference type="ARBA" id="ARBA00022989"/>
    </source>
</evidence>
<evidence type="ECO:0000313" key="6">
    <source>
        <dbReference type="EMBL" id="MBO1263592.1"/>
    </source>
</evidence>
<dbReference type="Pfam" id="PF04172">
    <property type="entry name" value="LrgB"/>
    <property type="match status" value="1"/>
</dbReference>
<dbReference type="EMBL" id="JAFNJU010000001">
    <property type="protein sequence ID" value="MBO1263592.1"/>
    <property type="molecule type" value="Genomic_DNA"/>
</dbReference>
<comment type="subcellular location">
    <subcellularLocation>
        <location evidence="1">Membrane</location>
        <topology evidence="1">Multi-pass membrane protein</topology>
    </subcellularLocation>
</comment>
<dbReference type="PANTHER" id="PTHR30249:SF0">
    <property type="entry name" value="PLASTIDAL GLYCOLATE_GLYCERATE TRANSLOCATOR 1, CHLOROPLASTIC"/>
    <property type="match status" value="1"/>
</dbReference>
<feature type="transmembrane region" description="Helical" evidence="5">
    <location>
        <begin position="65"/>
        <end position="84"/>
    </location>
</feature>
<name>A0A939KEN0_9CLOT</name>
<gene>
    <name evidence="6" type="ORF">J3A84_00875</name>
</gene>
<feature type="transmembrane region" description="Helical" evidence="5">
    <location>
        <begin position="32"/>
        <end position="53"/>
    </location>
</feature>
<proteinExistence type="predicted"/>
<feature type="transmembrane region" description="Helical" evidence="5">
    <location>
        <begin position="149"/>
        <end position="172"/>
    </location>
</feature>
<reference evidence="6" key="1">
    <citation type="submission" date="2021-03" db="EMBL/GenBank/DDBJ databases">
        <title>Proteiniclasticum marinus sp. nov., isolated from tidal flat sediment.</title>
        <authorList>
            <person name="Namirimu T."/>
            <person name="Yang J.-A."/>
            <person name="Yang S.-H."/>
            <person name="Kim Y.-J."/>
            <person name="Kwon K.K."/>
        </authorList>
    </citation>
    <scope>NUCLEOTIDE SEQUENCE</scope>
    <source>
        <strain evidence="6">SCR006</strain>
    </source>
</reference>
<evidence type="ECO:0000256" key="5">
    <source>
        <dbReference type="SAM" id="Phobius"/>
    </source>
</evidence>